<evidence type="ECO:0000313" key="1">
    <source>
        <dbReference type="EMBL" id="SDM50929.1"/>
    </source>
</evidence>
<name>A0A1G9TT68_9BACL</name>
<evidence type="ECO:0000313" key="2">
    <source>
        <dbReference type="Proteomes" id="UP000199544"/>
    </source>
</evidence>
<sequence length="64" mass="7648">MSKCDKSSFCMSCSRSKFEVKCLSPVYAKERLIGYYCEDHYEEAVLFQKRQHPISDTNRVKLWF</sequence>
<dbReference type="Proteomes" id="UP000199544">
    <property type="component" value="Unassembled WGS sequence"/>
</dbReference>
<keyword evidence="2" id="KW-1185">Reference proteome</keyword>
<organism evidence="1 2">
    <name type="scientific">Fictibacillus solisalsi</name>
    <dbReference type="NCBI Taxonomy" id="459525"/>
    <lineage>
        <taxon>Bacteria</taxon>
        <taxon>Bacillati</taxon>
        <taxon>Bacillota</taxon>
        <taxon>Bacilli</taxon>
        <taxon>Bacillales</taxon>
        <taxon>Fictibacillaceae</taxon>
        <taxon>Fictibacillus</taxon>
    </lineage>
</organism>
<proteinExistence type="predicted"/>
<reference evidence="2" key="1">
    <citation type="submission" date="2016-10" db="EMBL/GenBank/DDBJ databases">
        <authorList>
            <person name="Varghese N."/>
            <person name="Submissions S."/>
        </authorList>
    </citation>
    <scope>NUCLEOTIDE SEQUENCE [LARGE SCALE GENOMIC DNA]</scope>
    <source>
        <strain evidence="2">CGMCC 1.6854</strain>
    </source>
</reference>
<gene>
    <name evidence="1" type="ORF">SAMN04488137_0487</name>
</gene>
<accession>A0A1G9TT68</accession>
<protein>
    <submittedName>
        <fullName evidence="1">Uncharacterized protein</fullName>
    </submittedName>
</protein>
<dbReference type="STRING" id="459525.SAMN04488137_0487"/>
<dbReference type="EMBL" id="FNHW01000001">
    <property type="protein sequence ID" value="SDM50929.1"/>
    <property type="molecule type" value="Genomic_DNA"/>
</dbReference>
<dbReference type="AlphaFoldDB" id="A0A1G9TT68"/>